<keyword evidence="2" id="KW-0732">Signal</keyword>
<dbReference type="Proteomes" id="UP001556118">
    <property type="component" value="Unassembled WGS sequence"/>
</dbReference>
<feature type="compositionally biased region" description="Polar residues" evidence="1">
    <location>
        <begin position="76"/>
        <end position="89"/>
    </location>
</feature>
<name>A0ABV3RFH3_9SPHN</name>
<feature type="signal peptide" evidence="2">
    <location>
        <begin position="1"/>
        <end position="21"/>
    </location>
</feature>
<feature type="compositionally biased region" description="Polar residues" evidence="1">
    <location>
        <begin position="136"/>
        <end position="145"/>
    </location>
</feature>
<feature type="compositionally biased region" description="Basic and acidic residues" evidence="1">
    <location>
        <begin position="52"/>
        <end position="74"/>
    </location>
</feature>
<dbReference type="RefSeq" id="WP_367775197.1">
    <property type="nucleotide sequence ID" value="NZ_JBFNXR010000053.1"/>
</dbReference>
<evidence type="ECO:0000313" key="3">
    <source>
        <dbReference type="EMBL" id="MEW9856717.1"/>
    </source>
</evidence>
<gene>
    <name evidence="3" type="ORF">ABUH87_16405</name>
</gene>
<feature type="region of interest" description="Disordered" evidence="1">
    <location>
        <begin position="26"/>
        <end position="145"/>
    </location>
</feature>
<keyword evidence="4" id="KW-1185">Reference proteome</keyword>
<protein>
    <submittedName>
        <fullName evidence="3">Uncharacterized protein</fullName>
    </submittedName>
</protein>
<evidence type="ECO:0000313" key="4">
    <source>
        <dbReference type="Proteomes" id="UP001556118"/>
    </source>
</evidence>
<reference evidence="3 4" key="1">
    <citation type="submission" date="2024-06" db="EMBL/GenBank/DDBJ databases">
        <title>Novosphingobium rhizovicinus M1R2S20.</title>
        <authorList>
            <person name="Sun J.-Q."/>
        </authorList>
    </citation>
    <scope>NUCLEOTIDE SEQUENCE [LARGE SCALE GENOMIC DNA]</scope>
    <source>
        <strain evidence="3 4">M1R2S20</strain>
    </source>
</reference>
<feature type="chain" id="PRO_5047104930" evidence="2">
    <location>
        <begin position="22"/>
        <end position="145"/>
    </location>
</feature>
<organism evidence="3 4">
    <name type="scientific">Novosphingobium rhizovicinum</name>
    <dbReference type="NCBI Taxonomy" id="3228928"/>
    <lineage>
        <taxon>Bacteria</taxon>
        <taxon>Pseudomonadati</taxon>
        <taxon>Pseudomonadota</taxon>
        <taxon>Alphaproteobacteria</taxon>
        <taxon>Sphingomonadales</taxon>
        <taxon>Sphingomonadaceae</taxon>
        <taxon>Novosphingobium</taxon>
    </lineage>
</organism>
<comment type="caution">
    <text evidence="3">The sequence shown here is derived from an EMBL/GenBank/DDBJ whole genome shotgun (WGS) entry which is preliminary data.</text>
</comment>
<evidence type="ECO:0000256" key="1">
    <source>
        <dbReference type="SAM" id="MobiDB-lite"/>
    </source>
</evidence>
<proteinExistence type="predicted"/>
<accession>A0ABV3RFH3</accession>
<sequence>MRKLLFGSIAALGLVAAPAIAQDATGTVGGGAAASTPGGSVAGGATAGAQMRDQDRKDRGKRDRRMDRTDRRADTTNSASTHGSGTIYTDRNRATGGVTAGGSATGTGDQSTSTTIDAYGATDSMGSTGEVYGDATANSTTPAPN</sequence>
<evidence type="ECO:0000256" key="2">
    <source>
        <dbReference type="SAM" id="SignalP"/>
    </source>
</evidence>
<dbReference type="EMBL" id="JBFNXR010000053">
    <property type="protein sequence ID" value="MEW9856717.1"/>
    <property type="molecule type" value="Genomic_DNA"/>
</dbReference>
<feature type="compositionally biased region" description="Low complexity" evidence="1">
    <location>
        <begin position="106"/>
        <end position="115"/>
    </location>
</feature>